<evidence type="ECO:0000313" key="3">
    <source>
        <dbReference type="Proteomes" id="UP000301309"/>
    </source>
</evidence>
<comment type="caution">
    <text evidence="2">The sequence shown here is derived from an EMBL/GenBank/DDBJ whole genome shotgun (WGS) entry which is preliminary data.</text>
</comment>
<dbReference type="EMBL" id="BJHW01000002">
    <property type="protein sequence ID" value="GDY58624.1"/>
    <property type="molecule type" value="Genomic_DNA"/>
</dbReference>
<feature type="region of interest" description="Disordered" evidence="1">
    <location>
        <begin position="1"/>
        <end position="69"/>
    </location>
</feature>
<protein>
    <submittedName>
        <fullName evidence="2">Uncharacterized protein</fullName>
    </submittedName>
</protein>
<proteinExistence type="predicted"/>
<name>A0A4D4LE62_STRVO</name>
<keyword evidence="3" id="KW-1185">Reference proteome</keyword>
<feature type="compositionally biased region" description="Basic and acidic residues" evidence="1">
    <location>
        <begin position="1"/>
        <end position="13"/>
    </location>
</feature>
<dbReference type="Proteomes" id="UP000301309">
    <property type="component" value="Unassembled WGS sequence"/>
</dbReference>
<reference evidence="2 3" key="1">
    <citation type="journal article" date="2020" name="Int. J. Syst. Evol. Microbiol.">
        <title>Reclassification of Streptomyces castelarensis and Streptomyces sporoclivatus as later heterotypic synonyms of Streptomyces antimycoticus.</title>
        <authorList>
            <person name="Komaki H."/>
            <person name="Tamura T."/>
        </authorList>
    </citation>
    <scope>NUCLEOTIDE SEQUENCE [LARGE SCALE GENOMIC DNA]</scope>
    <source>
        <strain evidence="2 3">NBRC 13459</strain>
    </source>
</reference>
<sequence>MPREGAGRGKIRDTPAACTDSGSMNAESHDVNPLHGWKQRFTPVPHPSHTPAAPPMPLSASGAWTGARRPWSGVRERIVGKTGWARIRL</sequence>
<evidence type="ECO:0000256" key="1">
    <source>
        <dbReference type="SAM" id="MobiDB-lite"/>
    </source>
</evidence>
<dbReference type="AlphaFoldDB" id="A0A4D4LE62"/>
<accession>A0A4D4LE62</accession>
<organism evidence="2 3">
    <name type="scientific">Streptomyces violaceusniger</name>
    <dbReference type="NCBI Taxonomy" id="68280"/>
    <lineage>
        <taxon>Bacteria</taxon>
        <taxon>Bacillati</taxon>
        <taxon>Actinomycetota</taxon>
        <taxon>Actinomycetes</taxon>
        <taxon>Kitasatosporales</taxon>
        <taxon>Streptomycetaceae</taxon>
        <taxon>Streptomyces</taxon>
        <taxon>Streptomyces violaceusniger group</taxon>
    </lineage>
</organism>
<gene>
    <name evidence="2" type="ORF">SVIO_092470</name>
</gene>
<evidence type="ECO:0000313" key="2">
    <source>
        <dbReference type="EMBL" id="GDY58624.1"/>
    </source>
</evidence>
<feature type="compositionally biased region" description="Pro residues" evidence="1">
    <location>
        <begin position="44"/>
        <end position="57"/>
    </location>
</feature>